<feature type="compositionally biased region" description="Basic and acidic residues" evidence="1">
    <location>
        <begin position="86"/>
        <end position="97"/>
    </location>
</feature>
<proteinExistence type="predicted"/>
<dbReference type="AlphaFoldDB" id="A0A1X7IC41"/>
<reference evidence="3 4" key="1">
    <citation type="submission" date="2017-04" db="EMBL/GenBank/DDBJ databases">
        <authorList>
            <person name="Afonso C.L."/>
            <person name="Miller P.J."/>
            <person name="Scott M.A."/>
            <person name="Spackman E."/>
            <person name="Goraichik I."/>
            <person name="Dimitrov K.M."/>
            <person name="Suarez D.L."/>
            <person name="Swayne D.E."/>
        </authorList>
    </citation>
    <scope>NUCLEOTIDE SEQUENCE [LARGE SCALE GENOMIC DNA]</scope>
    <source>
        <strain evidence="3 4">11</strain>
    </source>
</reference>
<organism evidence="3 4">
    <name type="scientific">Paenibacillus aquistagni</name>
    <dbReference type="NCBI Taxonomy" id="1852522"/>
    <lineage>
        <taxon>Bacteria</taxon>
        <taxon>Bacillati</taxon>
        <taxon>Bacillota</taxon>
        <taxon>Bacilli</taxon>
        <taxon>Bacillales</taxon>
        <taxon>Paenibacillaceae</taxon>
        <taxon>Paenibacillus</taxon>
    </lineage>
</organism>
<keyword evidence="3" id="KW-0862">Zinc</keyword>
<feature type="compositionally biased region" description="Polar residues" evidence="1">
    <location>
        <begin position="157"/>
        <end position="168"/>
    </location>
</feature>
<gene>
    <name evidence="3" type="ORF">SAMN06295960_0304</name>
</gene>
<dbReference type="Pfam" id="PF13490">
    <property type="entry name" value="zf-HC2"/>
    <property type="match status" value="1"/>
</dbReference>
<feature type="domain" description="Putative zinc-finger" evidence="2">
    <location>
        <begin position="3"/>
        <end position="36"/>
    </location>
</feature>
<evidence type="ECO:0000313" key="4">
    <source>
        <dbReference type="Proteomes" id="UP000193834"/>
    </source>
</evidence>
<feature type="compositionally biased region" description="Basic and acidic residues" evidence="1">
    <location>
        <begin position="418"/>
        <end position="434"/>
    </location>
</feature>
<feature type="region of interest" description="Disordered" evidence="1">
    <location>
        <begin position="157"/>
        <end position="321"/>
    </location>
</feature>
<dbReference type="OrthoDB" id="2381690at2"/>
<dbReference type="STRING" id="1852522.SAMN06295960_0304"/>
<dbReference type="Proteomes" id="UP000193834">
    <property type="component" value="Unassembled WGS sequence"/>
</dbReference>
<dbReference type="RefSeq" id="WP_085492587.1">
    <property type="nucleotide sequence ID" value="NZ_FXAZ01000001.1"/>
</dbReference>
<feature type="compositionally biased region" description="Basic and acidic residues" evidence="1">
    <location>
        <begin position="175"/>
        <end position="188"/>
    </location>
</feature>
<feature type="region of interest" description="Disordered" evidence="1">
    <location>
        <begin position="405"/>
        <end position="448"/>
    </location>
</feature>
<feature type="compositionally biased region" description="Basic and acidic residues" evidence="1">
    <location>
        <begin position="311"/>
        <end position="321"/>
    </location>
</feature>
<keyword evidence="3" id="KW-0863">Zinc-finger</keyword>
<keyword evidence="4" id="KW-1185">Reference proteome</keyword>
<feature type="compositionally biased region" description="Polar residues" evidence="1">
    <location>
        <begin position="435"/>
        <end position="448"/>
    </location>
</feature>
<evidence type="ECO:0000313" key="3">
    <source>
        <dbReference type="EMBL" id="SMG12008.1"/>
    </source>
</evidence>
<evidence type="ECO:0000259" key="2">
    <source>
        <dbReference type="Pfam" id="PF13490"/>
    </source>
</evidence>
<feature type="compositionally biased region" description="Basic and acidic residues" evidence="1">
    <location>
        <begin position="236"/>
        <end position="246"/>
    </location>
</feature>
<dbReference type="GO" id="GO:0008270">
    <property type="term" value="F:zinc ion binding"/>
    <property type="evidence" value="ECO:0007669"/>
    <property type="project" value="UniProtKB-KW"/>
</dbReference>
<evidence type="ECO:0000256" key="1">
    <source>
        <dbReference type="SAM" id="MobiDB-lite"/>
    </source>
</evidence>
<dbReference type="EMBL" id="FXAZ01000001">
    <property type="protein sequence ID" value="SMG12008.1"/>
    <property type="molecule type" value="Genomic_DNA"/>
</dbReference>
<dbReference type="InterPro" id="IPR027383">
    <property type="entry name" value="Znf_put"/>
</dbReference>
<name>A0A1X7IC41_9BACL</name>
<keyword evidence="3" id="KW-0479">Metal-binding</keyword>
<feature type="compositionally biased region" description="Polar residues" evidence="1">
    <location>
        <begin position="247"/>
        <end position="260"/>
    </location>
</feature>
<feature type="compositionally biased region" description="Low complexity" evidence="1">
    <location>
        <begin position="283"/>
        <end position="300"/>
    </location>
</feature>
<feature type="compositionally biased region" description="Acidic residues" evidence="1">
    <location>
        <begin position="301"/>
        <end position="310"/>
    </location>
</feature>
<protein>
    <submittedName>
        <fullName evidence="3">Putative zinc-finger</fullName>
    </submittedName>
</protein>
<feature type="region of interest" description="Disordered" evidence="1">
    <location>
        <begin position="78"/>
        <end position="107"/>
    </location>
</feature>
<accession>A0A1X7IC41</accession>
<sequence length="448" mass="48655">MNCQEVVTLMQRELDHDLDAPEQKLLAEHLNRCPACSEMYERLKLLNEDLEMLPKVMPPFSIVDSILPKLDEIDREQAATATSFASDHKEQPRDQRTADPLTKTSEGYGIEKSKKGFRFNWKAAGAVAAAAAVFGLIIVNSDLPRTQEAADFSSLANTASETAQNQSAEKAASGSEEKMGAAAEDRSIADSSNQEIEGDSADKSTSTADPKVDDSVANPNQPSERMKNAPGSVAEQEVKVPAKEDNGSSADSSRVGSQSIAPVDPTIPPSREGEPVPSKNTNTGSTDSGSQGGSTTPEDQPVVDEQEEQVTDTKDLQGEDTKSIFQMVDQVYSLSPDQAFEIIWVEGTLKLYQKEGEASKEVAAIPWKSRPEHISWSEDSKQVRLHFTAADKKVTTWSYEVGQDGFKNRTSVTQEGESVLHHTDPSAEANKDASVDQQNQLPTGQNNK</sequence>